<dbReference type="Proteomes" id="UP001600424">
    <property type="component" value="Unassembled WGS sequence"/>
</dbReference>
<organism evidence="6 7">
    <name type="scientific">Streptomyces wedmorensis</name>
    <dbReference type="NCBI Taxonomy" id="43759"/>
    <lineage>
        <taxon>Bacteria</taxon>
        <taxon>Bacillati</taxon>
        <taxon>Actinomycetota</taxon>
        <taxon>Actinomycetes</taxon>
        <taxon>Kitasatosporales</taxon>
        <taxon>Streptomycetaceae</taxon>
        <taxon>Streptomyces</taxon>
    </lineage>
</organism>
<sequence length="180" mass="18081">MVSQMVLVRRGGRPRLAALAAAAVLVLAPALAACSDDGDDAGGTTTSTTAPPGTTAPPPGAAPDDPVAAKAEVTRNWTAFFDPKTPTAEKVRLLENGEQMQPVLAAFAGNENAAMTAAKVTGVEFTSATDANVTYDLLVGGSPALPGAQGTSILQDGTWKVSMKSLCGLVELSGVTVPGC</sequence>
<name>A0ABW6J2C2_STRWE</name>
<dbReference type="Pfam" id="PF26580">
    <property type="entry name" value="Mtb12_C"/>
    <property type="match status" value="1"/>
</dbReference>
<comment type="similarity">
    <text evidence="2">Belongs to the MTB12 family.</text>
</comment>
<feature type="chain" id="PRO_5046283310" description="Low molecular weight antigen MTB12-like C-terminal domain-containing protein" evidence="4">
    <location>
        <begin position="33"/>
        <end position="180"/>
    </location>
</feature>
<reference evidence="6 7" key="1">
    <citation type="submission" date="2024-09" db="EMBL/GenBank/DDBJ databases">
        <title>The Natural Products Discovery Center: Release of the First 8490 Sequenced Strains for Exploring Actinobacteria Biosynthetic Diversity.</title>
        <authorList>
            <person name="Kalkreuter E."/>
            <person name="Kautsar S.A."/>
            <person name="Yang D."/>
            <person name="Bader C.D."/>
            <person name="Teijaro C.N."/>
            <person name="Fluegel L."/>
            <person name="Davis C.M."/>
            <person name="Simpson J.R."/>
            <person name="Lauterbach L."/>
            <person name="Steele A.D."/>
            <person name="Gui C."/>
            <person name="Meng S."/>
            <person name="Li G."/>
            <person name="Viehrig K."/>
            <person name="Ye F."/>
            <person name="Su P."/>
            <person name="Kiefer A.F."/>
            <person name="Nichols A."/>
            <person name="Cepeda A.J."/>
            <person name="Yan W."/>
            <person name="Fan B."/>
            <person name="Jiang Y."/>
            <person name="Adhikari A."/>
            <person name="Zheng C.-J."/>
            <person name="Schuster L."/>
            <person name="Cowan T.M."/>
            <person name="Smanski M.J."/>
            <person name="Chevrette M.G."/>
            <person name="De Carvalho L.P.S."/>
            <person name="Shen B."/>
        </authorList>
    </citation>
    <scope>NUCLEOTIDE SEQUENCE [LARGE SCALE GENOMIC DNA]</scope>
    <source>
        <strain evidence="6 7">NPDC056472</strain>
    </source>
</reference>
<evidence type="ECO:0000256" key="2">
    <source>
        <dbReference type="ARBA" id="ARBA00093774"/>
    </source>
</evidence>
<gene>
    <name evidence="6" type="ORF">ACFQ63_30795</name>
</gene>
<dbReference type="EMBL" id="JBHTRV010000029">
    <property type="protein sequence ID" value="MFE5984068.1"/>
    <property type="molecule type" value="Genomic_DNA"/>
</dbReference>
<proteinExistence type="inferred from homology"/>
<feature type="domain" description="Low molecular weight antigen MTB12-like C-terminal" evidence="5">
    <location>
        <begin position="66"/>
        <end position="175"/>
    </location>
</feature>
<dbReference type="InterPro" id="IPR058644">
    <property type="entry name" value="Mtb12-like_C"/>
</dbReference>
<keyword evidence="7" id="KW-1185">Reference proteome</keyword>
<feature type="compositionally biased region" description="Low complexity" evidence="3">
    <location>
        <begin position="42"/>
        <end position="53"/>
    </location>
</feature>
<keyword evidence="1 4" id="KW-0732">Signal</keyword>
<feature type="signal peptide" evidence="4">
    <location>
        <begin position="1"/>
        <end position="32"/>
    </location>
</feature>
<evidence type="ECO:0000256" key="1">
    <source>
        <dbReference type="ARBA" id="ARBA00022729"/>
    </source>
</evidence>
<evidence type="ECO:0000313" key="6">
    <source>
        <dbReference type="EMBL" id="MFE5984068.1"/>
    </source>
</evidence>
<evidence type="ECO:0000313" key="7">
    <source>
        <dbReference type="Proteomes" id="UP001600424"/>
    </source>
</evidence>
<evidence type="ECO:0000256" key="3">
    <source>
        <dbReference type="SAM" id="MobiDB-lite"/>
    </source>
</evidence>
<accession>A0ABW6J2C2</accession>
<protein>
    <recommendedName>
        <fullName evidence="5">Low molecular weight antigen MTB12-like C-terminal domain-containing protein</fullName>
    </recommendedName>
</protein>
<evidence type="ECO:0000256" key="4">
    <source>
        <dbReference type="SAM" id="SignalP"/>
    </source>
</evidence>
<comment type="caution">
    <text evidence="6">The sequence shown here is derived from an EMBL/GenBank/DDBJ whole genome shotgun (WGS) entry which is preliminary data.</text>
</comment>
<evidence type="ECO:0000259" key="5">
    <source>
        <dbReference type="Pfam" id="PF26580"/>
    </source>
</evidence>
<dbReference type="RefSeq" id="WP_386251712.1">
    <property type="nucleotide sequence ID" value="NZ_JBHTRV010000029.1"/>
</dbReference>
<feature type="region of interest" description="Disordered" evidence="3">
    <location>
        <begin position="37"/>
        <end position="66"/>
    </location>
</feature>